<reference evidence="10 11" key="1">
    <citation type="submission" date="2015-06" db="EMBL/GenBank/DDBJ databases">
        <title>Draft genome of the moderately acidophilic sulfate reducer Candidatus Desulfosporosinus acididurans strain M1.</title>
        <authorList>
            <person name="Poehlein A."/>
            <person name="Petzsch P."/>
            <person name="Johnson B.D."/>
            <person name="Schloemann M."/>
            <person name="Daniel R."/>
            <person name="Muehling M."/>
        </authorList>
    </citation>
    <scope>NUCLEOTIDE SEQUENCE [LARGE SCALE GENOMIC DNA]</scope>
    <source>
        <strain evidence="10 11">M1</strain>
    </source>
</reference>
<dbReference type="Proteomes" id="UP000036356">
    <property type="component" value="Unassembled WGS sequence"/>
</dbReference>
<sequence>MAIELNDVVMVSACRTPIGDYGGSLQPVAANELTKIAAAEAIKRAGIGPKQVDEIVAGMCLGHGNGSCPPRIVAMQIGMDPKSSATMVNQNCASGMRAMEIAAMKLQLGKYDIALVTGTESMSNIPYISPTTRWGARMGDAKLQDAMLADGLVCQLAGSHMGGTAENVAELYGITREECDTLALLSHKRAVRAIDEGRFEREIVPVPVKKGKKEYVFAQDEHPIRGASLESLAKLRPAFIKDGVVTAGNSSGLNDAAAAAVLMTKKKAQELGIKPLMKLINICDEGVEARVMGLGPAVAIPRCLKEAGMNYGDVDYWEINEAFAAQVIGVKKKLKEDTGITVNIGTFEQDGNVNNNGSGIGLGHPVGATGLRIIVSLYYELERLGKTIGGASLCVGGGASMASLWTRDI</sequence>
<dbReference type="InterPro" id="IPR020616">
    <property type="entry name" value="Thiolase_N"/>
</dbReference>
<dbReference type="GO" id="GO:0003985">
    <property type="term" value="F:acetyl-CoA C-acetyltransferase activity"/>
    <property type="evidence" value="ECO:0007669"/>
    <property type="project" value="UniProtKB-EC"/>
</dbReference>
<feature type="active site" description="Proton acceptor" evidence="6">
    <location>
        <position position="364"/>
    </location>
</feature>
<evidence type="ECO:0000256" key="2">
    <source>
        <dbReference type="ARBA" id="ARBA00012705"/>
    </source>
</evidence>
<evidence type="ECO:0000313" key="11">
    <source>
        <dbReference type="Proteomes" id="UP000036356"/>
    </source>
</evidence>
<dbReference type="PROSITE" id="PS00098">
    <property type="entry name" value="THIOLASE_1"/>
    <property type="match status" value="1"/>
</dbReference>
<evidence type="ECO:0000256" key="3">
    <source>
        <dbReference type="ARBA" id="ARBA00022679"/>
    </source>
</evidence>
<keyword evidence="11" id="KW-1185">Reference proteome</keyword>
<gene>
    <name evidence="10" type="primary">thlA_2</name>
    <name evidence="10" type="ORF">DEAC_c42280</name>
</gene>
<evidence type="ECO:0000256" key="6">
    <source>
        <dbReference type="PIRSR" id="PIRSR000429-1"/>
    </source>
</evidence>
<dbReference type="Gene3D" id="3.40.47.10">
    <property type="match status" value="1"/>
</dbReference>
<dbReference type="RefSeq" id="WP_047811996.1">
    <property type="nucleotide sequence ID" value="NZ_LDZY01000022.1"/>
</dbReference>
<proteinExistence type="inferred from homology"/>
<protein>
    <recommendedName>
        <fullName evidence="2">acetyl-CoA C-acetyltransferase</fullName>
        <ecNumber evidence="2">2.3.1.9</ecNumber>
    </recommendedName>
    <alternativeName>
        <fullName evidence="5">Acetoacetyl-CoA thiolase</fullName>
    </alternativeName>
</protein>
<evidence type="ECO:0000256" key="7">
    <source>
        <dbReference type="RuleBase" id="RU003557"/>
    </source>
</evidence>
<dbReference type="NCBIfam" id="TIGR01930">
    <property type="entry name" value="AcCoA-C-Actrans"/>
    <property type="match status" value="1"/>
</dbReference>
<feature type="active site" description="Proton acceptor" evidence="6">
    <location>
        <position position="394"/>
    </location>
</feature>
<comment type="caution">
    <text evidence="10">The sequence shown here is derived from an EMBL/GenBank/DDBJ whole genome shotgun (WGS) entry which is preliminary data.</text>
</comment>
<keyword evidence="3 7" id="KW-0808">Transferase</keyword>
<dbReference type="STRING" id="476652.DEAC_c42280"/>
<dbReference type="EC" id="2.3.1.9" evidence="2"/>
<dbReference type="PANTHER" id="PTHR18919">
    <property type="entry name" value="ACETYL-COA C-ACYLTRANSFERASE"/>
    <property type="match status" value="1"/>
</dbReference>
<comment type="similarity">
    <text evidence="1 7">Belongs to the thiolase-like superfamily. Thiolase family.</text>
</comment>
<name>A0A0J1FLP7_9FIRM</name>
<dbReference type="CDD" id="cd00751">
    <property type="entry name" value="thiolase"/>
    <property type="match status" value="1"/>
</dbReference>
<dbReference type="InterPro" id="IPR016039">
    <property type="entry name" value="Thiolase-like"/>
</dbReference>
<feature type="active site" description="Acyl-thioester intermediate" evidence="6">
    <location>
        <position position="92"/>
    </location>
</feature>
<feature type="domain" description="Thiolase C-terminal" evidence="9">
    <location>
        <begin position="274"/>
        <end position="404"/>
    </location>
</feature>
<dbReference type="EMBL" id="LDZY01000022">
    <property type="protein sequence ID" value="KLU63863.1"/>
    <property type="molecule type" value="Genomic_DNA"/>
</dbReference>
<dbReference type="InterPro" id="IPR002155">
    <property type="entry name" value="Thiolase"/>
</dbReference>
<dbReference type="PANTHER" id="PTHR18919:SF107">
    <property type="entry name" value="ACETYL-COA ACETYLTRANSFERASE, CYTOSOLIC"/>
    <property type="match status" value="1"/>
</dbReference>
<evidence type="ECO:0000259" key="9">
    <source>
        <dbReference type="Pfam" id="PF02803"/>
    </source>
</evidence>
<organism evidence="10 11">
    <name type="scientific">Desulfosporosinus acididurans</name>
    <dbReference type="NCBI Taxonomy" id="476652"/>
    <lineage>
        <taxon>Bacteria</taxon>
        <taxon>Bacillati</taxon>
        <taxon>Bacillota</taxon>
        <taxon>Clostridia</taxon>
        <taxon>Eubacteriales</taxon>
        <taxon>Desulfitobacteriaceae</taxon>
        <taxon>Desulfosporosinus</taxon>
    </lineage>
</organism>
<keyword evidence="4 7" id="KW-0012">Acyltransferase</keyword>
<accession>A0A0J1FLP7</accession>
<evidence type="ECO:0000256" key="1">
    <source>
        <dbReference type="ARBA" id="ARBA00010982"/>
    </source>
</evidence>
<dbReference type="Pfam" id="PF00108">
    <property type="entry name" value="Thiolase_N"/>
    <property type="match status" value="1"/>
</dbReference>
<dbReference type="InterPro" id="IPR020615">
    <property type="entry name" value="Thiolase_acyl_enz_int_AS"/>
</dbReference>
<dbReference type="PATRIC" id="fig|476652.3.peg.4471"/>
<evidence type="ECO:0000256" key="4">
    <source>
        <dbReference type="ARBA" id="ARBA00023315"/>
    </source>
</evidence>
<dbReference type="AlphaFoldDB" id="A0A0J1FLP7"/>
<dbReference type="SUPFAM" id="SSF53901">
    <property type="entry name" value="Thiolase-like"/>
    <property type="match status" value="2"/>
</dbReference>
<dbReference type="Pfam" id="PF02803">
    <property type="entry name" value="Thiolase_C"/>
    <property type="match status" value="1"/>
</dbReference>
<evidence type="ECO:0000256" key="5">
    <source>
        <dbReference type="ARBA" id="ARBA00030755"/>
    </source>
</evidence>
<dbReference type="InterPro" id="IPR020617">
    <property type="entry name" value="Thiolase_C"/>
</dbReference>
<feature type="domain" description="Thiolase N-terminal" evidence="8">
    <location>
        <begin position="8"/>
        <end position="265"/>
    </location>
</feature>
<evidence type="ECO:0000313" key="10">
    <source>
        <dbReference type="EMBL" id="KLU63863.1"/>
    </source>
</evidence>
<dbReference type="PIRSF" id="PIRSF000429">
    <property type="entry name" value="Ac-CoA_Ac_transf"/>
    <property type="match status" value="1"/>
</dbReference>
<evidence type="ECO:0000259" key="8">
    <source>
        <dbReference type="Pfam" id="PF00108"/>
    </source>
</evidence>